<feature type="region of interest" description="Disordered" evidence="1">
    <location>
        <begin position="121"/>
        <end position="250"/>
    </location>
</feature>
<accession>W4K840</accession>
<dbReference type="Proteomes" id="UP000030671">
    <property type="component" value="Unassembled WGS sequence"/>
</dbReference>
<dbReference type="RefSeq" id="XP_009546507.1">
    <property type="nucleotide sequence ID" value="XM_009548212.1"/>
</dbReference>
<evidence type="ECO:0000313" key="3">
    <source>
        <dbReference type="EMBL" id="ETW81958.1"/>
    </source>
</evidence>
<keyword evidence="4" id="KW-1185">Reference proteome</keyword>
<dbReference type="RefSeq" id="XP_009546548.1">
    <property type="nucleotide sequence ID" value="XM_009548253.1"/>
</dbReference>
<dbReference type="AlphaFoldDB" id="W4K840"/>
<dbReference type="EMBL" id="KI925458">
    <property type="protein sequence ID" value="ETW81958.1"/>
    <property type="molecule type" value="Genomic_DNA"/>
</dbReference>
<organism evidence="3 4">
    <name type="scientific">Heterobasidion irregulare (strain TC 32-1)</name>
    <dbReference type="NCBI Taxonomy" id="747525"/>
    <lineage>
        <taxon>Eukaryota</taxon>
        <taxon>Fungi</taxon>
        <taxon>Dikarya</taxon>
        <taxon>Basidiomycota</taxon>
        <taxon>Agaricomycotina</taxon>
        <taxon>Agaricomycetes</taxon>
        <taxon>Russulales</taxon>
        <taxon>Bondarzewiaceae</taxon>
        <taxon>Heterobasidion</taxon>
        <taxon>Heterobasidion annosum species complex</taxon>
    </lineage>
</organism>
<evidence type="ECO:0000256" key="1">
    <source>
        <dbReference type="SAM" id="MobiDB-lite"/>
    </source>
</evidence>
<feature type="compositionally biased region" description="Basic and acidic residues" evidence="1">
    <location>
        <begin position="219"/>
        <end position="230"/>
    </location>
</feature>
<dbReference type="KEGG" id="hir:HETIRDRAFT_147768"/>
<feature type="compositionally biased region" description="Low complexity" evidence="1">
    <location>
        <begin position="194"/>
        <end position="207"/>
    </location>
</feature>
<feature type="compositionally biased region" description="Acidic residues" evidence="1">
    <location>
        <begin position="163"/>
        <end position="179"/>
    </location>
</feature>
<dbReference type="KEGG" id="hir:HETIRDRAFT_427159"/>
<dbReference type="EMBL" id="KI925458">
    <property type="protein sequence ID" value="ETW81916.1"/>
    <property type="molecule type" value="Genomic_DNA"/>
</dbReference>
<evidence type="ECO:0000313" key="2">
    <source>
        <dbReference type="EMBL" id="ETW81916.1"/>
    </source>
</evidence>
<evidence type="ECO:0000313" key="4">
    <source>
        <dbReference type="Proteomes" id="UP000030671"/>
    </source>
</evidence>
<dbReference type="eggNOG" id="ENOG502SU3J">
    <property type="taxonomic scope" value="Eukaryota"/>
</dbReference>
<feature type="compositionally biased region" description="Polar residues" evidence="1">
    <location>
        <begin position="123"/>
        <end position="144"/>
    </location>
</feature>
<dbReference type="HOGENOM" id="CLU_059784_0_0_1"/>
<protein>
    <recommendedName>
        <fullName evidence="5">C2H2-type domain-containing protein</fullName>
    </recommendedName>
</protein>
<dbReference type="OrthoDB" id="8922241at2759"/>
<dbReference type="Gene3D" id="3.30.160.60">
    <property type="entry name" value="Classic Zinc Finger"/>
    <property type="match status" value="1"/>
</dbReference>
<evidence type="ECO:0008006" key="5">
    <source>
        <dbReference type="Google" id="ProtNLM"/>
    </source>
</evidence>
<sequence length="348" mass="38984">MSSSASSTSYHSVLDPPIPEDDLHEFSWLVQDHKGYDFTFEYEEKEAPKTIEPFRLTMPYDDSPPSSLSTMNEDGGNSDIEYSESDSDAEEDPFWYTHEELYRVVGGHAYPISVLEDAPRSGMNLSQLPTEEPDTTSLIFSGQTSSSRSARKKSRLPPKLDVPSDDEDESKGSSSDEEYIPSPRLNSRKRIVGRSTVSRSSSSSPDSSSKRPRSAPLPRDPRVSRREARPRNAQVDPSTPIFPDASKRSSFKCPHCSWVQSNGRMPDLKRHILTHKGGQWVCRGVPMEHADDYGVSSECTPIAYGEAERLFVGGCSKRFSRRDALKRHLDNANITCKGDIHAMLDWDC</sequence>
<gene>
    <name evidence="3" type="ORF">HETIRDRAFT_147768</name>
    <name evidence="2" type="ORF">HETIRDRAFT_427159</name>
</gene>
<reference evidence="3 4" key="1">
    <citation type="journal article" date="2012" name="New Phytol.">
        <title>Insight into trade-off between wood decay and parasitism from the genome of a fungal forest pathogen.</title>
        <authorList>
            <person name="Olson A."/>
            <person name="Aerts A."/>
            <person name="Asiegbu F."/>
            <person name="Belbahri L."/>
            <person name="Bouzid O."/>
            <person name="Broberg A."/>
            <person name="Canback B."/>
            <person name="Coutinho P.M."/>
            <person name="Cullen D."/>
            <person name="Dalman K."/>
            <person name="Deflorio G."/>
            <person name="van Diepen L.T."/>
            <person name="Dunand C."/>
            <person name="Duplessis S."/>
            <person name="Durling M."/>
            <person name="Gonthier P."/>
            <person name="Grimwood J."/>
            <person name="Fossdal C.G."/>
            <person name="Hansson D."/>
            <person name="Henrissat B."/>
            <person name="Hietala A."/>
            <person name="Himmelstrand K."/>
            <person name="Hoffmeister D."/>
            <person name="Hogberg N."/>
            <person name="James T.Y."/>
            <person name="Karlsson M."/>
            <person name="Kohler A."/>
            <person name="Kues U."/>
            <person name="Lee Y.H."/>
            <person name="Lin Y.C."/>
            <person name="Lind M."/>
            <person name="Lindquist E."/>
            <person name="Lombard V."/>
            <person name="Lucas S."/>
            <person name="Lunden K."/>
            <person name="Morin E."/>
            <person name="Murat C."/>
            <person name="Park J."/>
            <person name="Raffaello T."/>
            <person name="Rouze P."/>
            <person name="Salamov A."/>
            <person name="Schmutz J."/>
            <person name="Solheim H."/>
            <person name="Stahlberg J."/>
            <person name="Velez H."/>
            <person name="de Vries R.P."/>
            <person name="Wiebenga A."/>
            <person name="Woodward S."/>
            <person name="Yakovlev I."/>
            <person name="Garbelotto M."/>
            <person name="Martin F."/>
            <person name="Grigoriev I.V."/>
            <person name="Stenlid J."/>
        </authorList>
    </citation>
    <scope>NUCLEOTIDE SEQUENCE [LARGE SCALE GENOMIC DNA]</scope>
    <source>
        <strain evidence="3 4">TC 32-1</strain>
    </source>
</reference>
<dbReference type="STRING" id="747525.W4K840"/>
<dbReference type="GeneID" id="20674181"/>
<feature type="region of interest" description="Disordered" evidence="1">
    <location>
        <begin position="50"/>
        <end position="92"/>
    </location>
</feature>
<proteinExistence type="predicted"/>
<feature type="compositionally biased region" description="Acidic residues" evidence="1">
    <location>
        <begin position="81"/>
        <end position="92"/>
    </location>
</feature>
<dbReference type="GeneID" id="20667226"/>
<name>W4K840_HETIT</name>